<dbReference type="RefSeq" id="WP_109250173.1">
    <property type="nucleotide sequence ID" value="NZ_QCXQ01000002.1"/>
</dbReference>
<protein>
    <submittedName>
        <fullName evidence="1">Uncharacterized protein</fullName>
    </submittedName>
</protein>
<evidence type="ECO:0000313" key="1">
    <source>
        <dbReference type="EMBL" id="PWG00226.1"/>
    </source>
</evidence>
<dbReference type="AlphaFoldDB" id="A0A2V1N1H5"/>
<accession>A0A2V1N1H5</accession>
<dbReference type="EMBL" id="QCXQ01000002">
    <property type="protein sequence ID" value="PWG00226.1"/>
    <property type="molecule type" value="Genomic_DNA"/>
</dbReference>
<reference evidence="1 2" key="1">
    <citation type="journal article" date="2018" name="Int. J. Syst. Evol. Microbiol.">
        <title>Lactobacillus bambusae sp. nov., isolated from a traditional fermented Ma-bamboo shoots of Taiwan.</title>
        <authorList>
            <person name="Wang L.-T."/>
        </authorList>
    </citation>
    <scope>NUCLEOTIDE SEQUENCE [LARGE SCALE GENOMIC DNA]</scope>
    <source>
        <strain evidence="1 2">BS-W1</strain>
    </source>
</reference>
<comment type="caution">
    <text evidence="1">The sequence shown here is derived from an EMBL/GenBank/DDBJ whole genome shotgun (WGS) entry which is preliminary data.</text>
</comment>
<dbReference type="Gene3D" id="3.90.70.10">
    <property type="entry name" value="Cysteine proteinases"/>
    <property type="match status" value="1"/>
</dbReference>
<organism evidence="1 2">
    <name type="scientific">Levilactobacillus bambusae</name>
    <dbReference type="NCBI Taxonomy" id="2024736"/>
    <lineage>
        <taxon>Bacteria</taxon>
        <taxon>Bacillati</taxon>
        <taxon>Bacillota</taxon>
        <taxon>Bacilli</taxon>
        <taxon>Lactobacillales</taxon>
        <taxon>Lactobacillaceae</taxon>
        <taxon>Levilactobacillus</taxon>
    </lineage>
</organism>
<proteinExistence type="predicted"/>
<dbReference type="OrthoDB" id="1654093at2"/>
<gene>
    <name evidence="1" type="ORF">DCM90_04640</name>
</gene>
<keyword evidence="2" id="KW-1185">Reference proteome</keyword>
<name>A0A2V1N1H5_9LACO</name>
<sequence length="489" mass="53650">MAMMTIESLNRFGWVVNPAGVTSEGGRYYPVRSRYHVASRLIDPAGNDFFQLDNGDQLPSSAIYLEGEPFFNRPTPLSSELAVVQDPHGTTLLSDAGVVLTVAEFGASFPVTDQAVDIFGDAWYKTTSGWLKANTAFLAGHHKFQHPGKFAMPKRGKVKRAKGITGQTQDGQDHHFYPLGATVTLVGTAKDDVGQIYLHTTDDTYLPLDSVWQDGQSLFERVTGSGDYIGVITVEDTTPINRLGRPLHAVRTGTAFDVHHCAVDAFGRYFIDVGGDRWLAMTACVALQRGEAWQPNKKEILHLASPDINQRLWQLPQGSEAAALFLGLKTVGSLAHISFTEWLTRMPISPNGNPNRGFSGDPALRPEIESVTITPAALIDWGDQFGDLRNLHGATTAFIRQRVQLGHPVIAYVTANLRSPEYVTTPFGTQVKNGQAVLVDGISGSLLHLNDPLNGARWVPESRFEHAYNCRQWAIEVLPPRIINGEGER</sequence>
<evidence type="ECO:0000313" key="2">
    <source>
        <dbReference type="Proteomes" id="UP000245080"/>
    </source>
</evidence>
<dbReference type="Proteomes" id="UP000245080">
    <property type="component" value="Unassembled WGS sequence"/>
</dbReference>